<dbReference type="NCBIfam" id="NF040570">
    <property type="entry name" value="guided_TnpB"/>
    <property type="match status" value="1"/>
</dbReference>
<gene>
    <name evidence="3" type="ORF">EXD82_06335</name>
</gene>
<keyword evidence="1" id="KW-0238">DNA-binding</keyword>
<feature type="domain" description="Cas12f1-like TNB" evidence="2">
    <location>
        <begin position="376"/>
        <end position="435"/>
    </location>
</feature>
<dbReference type="EMBL" id="SGJB01000010">
    <property type="protein sequence ID" value="TQQ84419.1"/>
    <property type="molecule type" value="Genomic_DNA"/>
</dbReference>
<reference evidence="3 4" key="1">
    <citation type="submission" date="2019-02" db="EMBL/GenBank/DDBJ databases">
        <title>Peptostreptococcaceae bacterium ZHW00191 nov., a new bacterium isolated from the human gut.</title>
        <authorList>
            <person name="Zhou H.-W."/>
            <person name="Chen X.-J."/>
        </authorList>
    </citation>
    <scope>NUCLEOTIDE SEQUENCE [LARGE SCALE GENOMIC DNA]</scope>
    <source>
        <strain evidence="3 4">ZHW00191</strain>
    </source>
</reference>
<evidence type="ECO:0000259" key="2">
    <source>
        <dbReference type="Pfam" id="PF07282"/>
    </source>
</evidence>
<accession>A0A544QUR5</accession>
<dbReference type="Proteomes" id="UP000317863">
    <property type="component" value="Unassembled WGS sequence"/>
</dbReference>
<dbReference type="Pfam" id="PF07282">
    <property type="entry name" value="Cas12f1-like_TNB"/>
    <property type="match status" value="1"/>
</dbReference>
<dbReference type="GO" id="GO:0003677">
    <property type="term" value="F:DNA binding"/>
    <property type="evidence" value="ECO:0007669"/>
    <property type="project" value="UniProtKB-KW"/>
</dbReference>
<protein>
    <recommendedName>
        <fullName evidence="2">Cas12f1-like TNB domain-containing protein</fullName>
    </recommendedName>
</protein>
<comment type="caution">
    <text evidence="3">The sequence shown here is derived from an EMBL/GenBank/DDBJ whole genome shotgun (WGS) entry which is preliminary data.</text>
</comment>
<dbReference type="RefSeq" id="WP_142536077.1">
    <property type="nucleotide sequence ID" value="NZ_SGJB01000010.1"/>
</dbReference>
<sequence length="466" mass="55190">MSTVIKNIKQYSLPLSEDAIKDLIYLATEYRNFKNYLYSRFSGIKSIHLLKNPRKNVRDKWIKSGERKKFKLPARYWKIALDEVFSDIRGNWTSTKKKIKYAITRNDNLTREDIHYIRYILSSDELYYKTLNQIEFDIPDKFKEIKLNFKYLNNLIRRYTRKYKNKIPYTKKNNIFSVDTGLYRYENGNIKITTLNKGKRVSIPLKDSNKYKTTLKIKIVDDRIEVHVPLKISPKDLNGDIVVGIDKGINHIIATSTENLYGGRLNEYLTDETERLNYINSNRNRFYAMYKTALENNDVKKAENILNNNLGKKKYNHRKNRNDEKMKSYINHSINEFILKEKPKEIVMEDLTFANWNSKFPKNIKRKLSRWTKGYIRERIEYKCELYNIKYTYINPAYTSKVCSICSSFGKRNGASFICSNCGETHADTNAAKNILSRKDDKEISLYTKYTKVKMILESRISNHNS</sequence>
<dbReference type="NCBIfam" id="TIGR01766">
    <property type="entry name" value="IS200/IS605 family accessory protein TnpB-like domain"/>
    <property type="match status" value="1"/>
</dbReference>
<organism evidence="3 4">
    <name type="scientific">Peptacetobacter hominis</name>
    <dbReference type="NCBI Taxonomy" id="2743610"/>
    <lineage>
        <taxon>Bacteria</taxon>
        <taxon>Bacillati</taxon>
        <taxon>Bacillota</taxon>
        <taxon>Clostridia</taxon>
        <taxon>Peptostreptococcales</taxon>
        <taxon>Peptostreptococcaceae</taxon>
        <taxon>Peptacetobacter</taxon>
    </lineage>
</organism>
<evidence type="ECO:0000313" key="3">
    <source>
        <dbReference type="EMBL" id="TQQ84419.1"/>
    </source>
</evidence>
<dbReference type="AlphaFoldDB" id="A0A544QUR5"/>
<evidence type="ECO:0000256" key="1">
    <source>
        <dbReference type="ARBA" id="ARBA00023125"/>
    </source>
</evidence>
<proteinExistence type="predicted"/>
<name>A0A544QUR5_9FIRM</name>
<keyword evidence="4" id="KW-1185">Reference proteome</keyword>
<dbReference type="OrthoDB" id="4278026at2"/>
<dbReference type="InterPro" id="IPR010095">
    <property type="entry name" value="Cas12f1-like_TNB"/>
</dbReference>
<evidence type="ECO:0000313" key="4">
    <source>
        <dbReference type="Proteomes" id="UP000317863"/>
    </source>
</evidence>